<sequence length="96" mass="10531">MSSTSKAWVVAASVAAVEALKDQGFCRWNYTLRSIHQRAKNRAMSSFSQANNGSKKRSPQSSSAAAASRRLAGEAGTRRSEESMRKVLYLSTWGPY</sequence>
<evidence type="ECO:0000256" key="1">
    <source>
        <dbReference type="SAM" id="MobiDB-lite"/>
    </source>
</evidence>
<dbReference type="STRING" id="71139.A0A058ZZ31"/>
<organism evidence="2">
    <name type="scientific">Eucalyptus grandis</name>
    <name type="common">Flooded gum</name>
    <dbReference type="NCBI Taxonomy" id="71139"/>
    <lineage>
        <taxon>Eukaryota</taxon>
        <taxon>Viridiplantae</taxon>
        <taxon>Streptophyta</taxon>
        <taxon>Embryophyta</taxon>
        <taxon>Tracheophyta</taxon>
        <taxon>Spermatophyta</taxon>
        <taxon>Magnoliopsida</taxon>
        <taxon>eudicotyledons</taxon>
        <taxon>Gunneridae</taxon>
        <taxon>Pentapetalae</taxon>
        <taxon>rosids</taxon>
        <taxon>malvids</taxon>
        <taxon>Myrtales</taxon>
        <taxon>Myrtaceae</taxon>
        <taxon>Myrtoideae</taxon>
        <taxon>Eucalypteae</taxon>
        <taxon>Eucalyptus</taxon>
    </lineage>
</organism>
<evidence type="ECO:0000313" key="2">
    <source>
        <dbReference type="EMBL" id="KCW47102.1"/>
    </source>
</evidence>
<evidence type="ECO:0008006" key="3">
    <source>
        <dbReference type="Google" id="ProtNLM"/>
    </source>
</evidence>
<dbReference type="OMA" id="SSAMAMM"/>
<reference evidence="2" key="1">
    <citation type="submission" date="2013-07" db="EMBL/GenBank/DDBJ databases">
        <title>The genome of Eucalyptus grandis.</title>
        <authorList>
            <person name="Schmutz J."/>
            <person name="Hayes R."/>
            <person name="Myburg A."/>
            <person name="Tuskan G."/>
            <person name="Grattapaglia D."/>
            <person name="Rokhsar D.S."/>
        </authorList>
    </citation>
    <scope>NUCLEOTIDE SEQUENCE</scope>
    <source>
        <tissue evidence="2">Leaf extractions</tissue>
    </source>
</reference>
<dbReference type="InterPro" id="IPR022251">
    <property type="entry name" value="DUF3774_wound-induced"/>
</dbReference>
<dbReference type="EMBL" id="KK198763">
    <property type="protein sequence ID" value="KCW47102.1"/>
    <property type="molecule type" value="Genomic_DNA"/>
</dbReference>
<accession>A0A058ZZ31</accession>
<dbReference type="AlphaFoldDB" id="A0A058ZZ31"/>
<dbReference type="InParanoid" id="A0A058ZZ31"/>
<protein>
    <recommendedName>
        <fullName evidence="3">Wound-responsive family protein</fullName>
    </recommendedName>
</protein>
<dbReference type="PANTHER" id="PTHR33090">
    <property type="entry name" value="DUF3774 DOMAIN PROTEIN-RELATED"/>
    <property type="match status" value="1"/>
</dbReference>
<gene>
    <name evidence="2" type="ORF">EUGRSUZ_K00908</name>
</gene>
<proteinExistence type="predicted"/>
<dbReference type="Gramene" id="KCW47102">
    <property type="protein sequence ID" value="KCW47102"/>
    <property type="gene ID" value="EUGRSUZ_K00908"/>
</dbReference>
<dbReference type="eggNOG" id="ENOG502S3X0">
    <property type="taxonomic scope" value="Eukaryota"/>
</dbReference>
<name>A0A058ZZ31_EUCGR</name>
<feature type="compositionally biased region" description="Polar residues" evidence="1">
    <location>
        <begin position="43"/>
        <end position="53"/>
    </location>
</feature>
<feature type="region of interest" description="Disordered" evidence="1">
    <location>
        <begin position="41"/>
        <end position="81"/>
    </location>
</feature>
<dbReference type="Pfam" id="PF12609">
    <property type="entry name" value="DUF3774"/>
    <property type="match status" value="1"/>
</dbReference>